<name>A0A6J6P8T5_9ZZZZ</name>
<protein>
    <submittedName>
        <fullName evidence="4">Unannotated protein</fullName>
    </submittedName>
</protein>
<dbReference type="EMBL" id="CAEZXN010000012">
    <property type="protein sequence ID" value="CAB4692955.1"/>
    <property type="molecule type" value="Genomic_DNA"/>
</dbReference>
<gene>
    <name evidence="3" type="ORF">UFOPK2342_00103</name>
    <name evidence="4" type="ORF">UFOPK2423_00697</name>
    <name evidence="5" type="ORF">UFOPK3266_00161</name>
    <name evidence="6" type="ORF">UFOPK4367_01069</name>
</gene>
<accession>A0A6J6P8T5</accession>
<dbReference type="EMBL" id="CAFBRC010000073">
    <property type="protein sequence ID" value="CAB5076721.1"/>
    <property type="molecule type" value="Genomic_DNA"/>
</dbReference>
<organism evidence="4">
    <name type="scientific">freshwater metagenome</name>
    <dbReference type="NCBI Taxonomy" id="449393"/>
    <lineage>
        <taxon>unclassified sequences</taxon>
        <taxon>metagenomes</taxon>
        <taxon>ecological metagenomes</taxon>
    </lineage>
</organism>
<evidence type="ECO:0000313" key="4">
    <source>
        <dbReference type="EMBL" id="CAB4692955.1"/>
    </source>
</evidence>
<keyword evidence="2" id="KW-1133">Transmembrane helix</keyword>
<sequence length="122" mass="13254">MPLSEHEERLLAQMEEALKAEDPRLVSTLTGERHSRGSLTLPLLLILVGFATLIGGLVSQVAVVGVIGFALALAGLTWALRAFQGPKAGMASRKSGGKGGKKEGFKRSLMERMEERWERPQE</sequence>
<evidence type="ECO:0000313" key="5">
    <source>
        <dbReference type="EMBL" id="CAB4840574.1"/>
    </source>
</evidence>
<feature type="transmembrane region" description="Helical" evidence="2">
    <location>
        <begin position="39"/>
        <end position="58"/>
    </location>
</feature>
<keyword evidence="2" id="KW-0472">Membrane</keyword>
<evidence type="ECO:0000313" key="3">
    <source>
        <dbReference type="EMBL" id="CAB4665384.1"/>
    </source>
</evidence>
<keyword evidence="2" id="KW-0812">Transmembrane</keyword>
<proteinExistence type="predicted"/>
<dbReference type="EMBL" id="CAFBAA010000002">
    <property type="protein sequence ID" value="CAB4840574.1"/>
    <property type="molecule type" value="Genomic_DNA"/>
</dbReference>
<dbReference type="InterPro" id="IPR021401">
    <property type="entry name" value="DUF3040"/>
</dbReference>
<evidence type="ECO:0000256" key="2">
    <source>
        <dbReference type="SAM" id="Phobius"/>
    </source>
</evidence>
<dbReference type="Pfam" id="PF11239">
    <property type="entry name" value="DUF3040"/>
    <property type="match status" value="1"/>
</dbReference>
<reference evidence="4" key="1">
    <citation type="submission" date="2020-05" db="EMBL/GenBank/DDBJ databases">
        <authorList>
            <person name="Chiriac C."/>
            <person name="Salcher M."/>
            <person name="Ghai R."/>
            <person name="Kavagutti S V."/>
        </authorList>
    </citation>
    <scope>NUCLEOTIDE SEQUENCE</scope>
</reference>
<evidence type="ECO:0000313" key="6">
    <source>
        <dbReference type="EMBL" id="CAB5076721.1"/>
    </source>
</evidence>
<dbReference type="EMBL" id="CAEZXB010000001">
    <property type="protein sequence ID" value="CAB4665384.1"/>
    <property type="molecule type" value="Genomic_DNA"/>
</dbReference>
<dbReference type="AlphaFoldDB" id="A0A6J6P8T5"/>
<feature type="compositionally biased region" description="Basic and acidic residues" evidence="1">
    <location>
        <begin position="100"/>
        <end position="122"/>
    </location>
</feature>
<feature type="transmembrane region" description="Helical" evidence="2">
    <location>
        <begin position="64"/>
        <end position="83"/>
    </location>
</feature>
<feature type="region of interest" description="Disordered" evidence="1">
    <location>
        <begin position="88"/>
        <end position="122"/>
    </location>
</feature>
<evidence type="ECO:0000256" key="1">
    <source>
        <dbReference type="SAM" id="MobiDB-lite"/>
    </source>
</evidence>